<reference evidence="1" key="1">
    <citation type="journal article" date="2022" name="bioRxiv">
        <title>Sequencing and chromosome-scale assembly of the giantPleurodeles waltlgenome.</title>
        <authorList>
            <person name="Brown T."/>
            <person name="Elewa A."/>
            <person name="Iarovenko S."/>
            <person name="Subramanian E."/>
            <person name="Araus A.J."/>
            <person name="Petzold A."/>
            <person name="Susuki M."/>
            <person name="Suzuki K.-i.T."/>
            <person name="Hayashi T."/>
            <person name="Toyoda A."/>
            <person name="Oliveira C."/>
            <person name="Osipova E."/>
            <person name="Leigh N.D."/>
            <person name="Simon A."/>
            <person name="Yun M.H."/>
        </authorList>
    </citation>
    <scope>NUCLEOTIDE SEQUENCE</scope>
    <source>
        <strain evidence="1">20211129_DDA</strain>
        <tissue evidence="1">Liver</tissue>
    </source>
</reference>
<dbReference type="EMBL" id="JANPWB010000013">
    <property type="protein sequence ID" value="KAJ1107611.1"/>
    <property type="molecule type" value="Genomic_DNA"/>
</dbReference>
<dbReference type="Proteomes" id="UP001066276">
    <property type="component" value="Chromosome 9"/>
</dbReference>
<comment type="caution">
    <text evidence="1">The sequence shown here is derived from an EMBL/GenBank/DDBJ whole genome shotgun (WGS) entry which is preliminary data.</text>
</comment>
<evidence type="ECO:0000313" key="2">
    <source>
        <dbReference type="Proteomes" id="UP001066276"/>
    </source>
</evidence>
<dbReference type="AlphaFoldDB" id="A0AAV7MV14"/>
<proteinExistence type="predicted"/>
<accession>A0AAV7MV14</accession>
<protein>
    <submittedName>
        <fullName evidence="1">Uncharacterized protein</fullName>
    </submittedName>
</protein>
<name>A0AAV7MV14_PLEWA</name>
<keyword evidence="2" id="KW-1185">Reference proteome</keyword>
<gene>
    <name evidence="1" type="ORF">NDU88_005001</name>
</gene>
<organism evidence="1 2">
    <name type="scientific">Pleurodeles waltl</name>
    <name type="common">Iberian ribbed newt</name>
    <dbReference type="NCBI Taxonomy" id="8319"/>
    <lineage>
        <taxon>Eukaryota</taxon>
        <taxon>Metazoa</taxon>
        <taxon>Chordata</taxon>
        <taxon>Craniata</taxon>
        <taxon>Vertebrata</taxon>
        <taxon>Euteleostomi</taxon>
        <taxon>Amphibia</taxon>
        <taxon>Batrachia</taxon>
        <taxon>Caudata</taxon>
        <taxon>Salamandroidea</taxon>
        <taxon>Salamandridae</taxon>
        <taxon>Pleurodelinae</taxon>
        <taxon>Pleurodeles</taxon>
    </lineage>
</organism>
<evidence type="ECO:0000313" key="1">
    <source>
        <dbReference type="EMBL" id="KAJ1107611.1"/>
    </source>
</evidence>
<sequence>MSLRNPVLPDASDLRALKPGQIHGVFAMHGTRMSMPTPTSLLPITNRGPNSPCVGPGNGRDEFEVCSDPPERAAARVMPAIHDREGNNQAELAVIAQAFATNYQDLYARDPLLRLAEEGSIVWDLPVSIIPSNLVQDLDQPLTAEEIDAAISGFTGENSRAG</sequence>